<keyword evidence="3" id="KW-1185">Reference proteome</keyword>
<name>A0ABS3QDT3_9BACT</name>
<feature type="transmembrane region" description="Helical" evidence="1">
    <location>
        <begin position="6"/>
        <end position="23"/>
    </location>
</feature>
<protein>
    <recommendedName>
        <fullName evidence="4">GGDEF domain-containing protein</fullName>
    </recommendedName>
</protein>
<reference evidence="2 3" key="1">
    <citation type="submission" date="2021-03" db="EMBL/GenBank/DDBJ databases">
        <authorList>
            <person name="Kim M.K."/>
        </authorList>
    </citation>
    <scope>NUCLEOTIDE SEQUENCE [LARGE SCALE GENOMIC DNA]</scope>
    <source>
        <strain evidence="2 3">BT442</strain>
    </source>
</reference>
<evidence type="ECO:0000313" key="3">
    <source>
        <dbReference type="Proteomes" id="UP000664369"/>
    </source>
</evidence>
<sequence>MSWLFAFMHASILAPMVVVWQRWQRLSAPMRLASWYVYVSGGSVIAGYLVQYFFHNNHLVIVGFNIGKLLLFAAVYRQVLAPTRWTELLRIALFGSLCGVGGLLLYDWPMAFTAARICQTTILTAYALLYLDQNLNAIPRRAANGSYSPIWLLSIGLLLGTAFTITASSLTLFDLTHYHISINAVFIIFSNTIFNGFLTLALLRSQADEVTLSATDSPLAALAEA</sequence>
<feature type="transmembrane region" description="Helical" evidence="1">
    <location>
        <begin position="88"/>
        <end position="106"/>
    </location>
</feature>
<accession>A0ABS3QDT3</accession>
<dbReference type="Proteomes" id="UP000664369">
    <property type="component" value="Unassembled WGS sequence"/>
</dbReference>
<evidence type="ECO:0008006" key="4">
    <source>
        <dbReference type="Google" id="ProtNLM"/>
    </source>
</evidence>
<feature type="transmembrane region" description="Helical" evidence="1">
    <location>
        <begin position="151"/>
        <end position="172"/>
    </location>
</feature>
<feature type="transmembrane region" description="Helical" evidence="1">
    <location>
        <begin position="59"/>
        <end position="76"/>
    </location>
</feature>
<dbReference type="EMBL" id="JAGETZ010000004">
    <property type="protein sequence ID" value="MBO2009376.1"/>
    <property type="molecule type" value="Genomic_DNA"/>
</dbReference>
<keyword evidence="1" id="KW-1133">Transmembrane helix</keyword>
<feature type="transmembrane region" description="Helical" evidence="1">
    <location>
        <begin position="112"/>
        <end position="131"/>
    </location>
</feature>
<organism evidence="2 3">
    <name type="scientific">Hymenobacter negativus</name>
    <dbReference type="NCBI Taxonomy" id="2795026"/>
    <lineage>
        <taxon>Bacteria</taxon>
        <taxon>Pseudomonadati</taxon>
        <taxon>Bacteroidota</taxon>
        <taxon>Cytophagia</taxon>
        <taxon>Cytophagales</taxon>
        <taxon>Hymenobacteraceae</taxon>
        <taxon>Hymenobacter</taxon>
    </lineage>
</organism>
<keyword evidence="1" id="KW-0812">Transmembrane</keyword>
<proteinExistence type="predicted"/>
<evidence type="ECO:0000256" key="1">
    <source>
        <dbReference type="SAM" id="Phobius"/>
    </source>
</evidence>
<feature type="transmembrane region" description="Helical" evidence="1">
    <location>
        <begin position="35"/>
        <end position="53"/>
    </location>
</feature>
<comment type="caution">
    <text evidence="2">The sequence shown here is derived from an EMBL/GenBank/DDBJ whole genome shotgun (WGS) entry which is preliminary data.</text>
</comment>
<gene>
    <name evidence="2" type="ORF">J4E00_09965</name>
</gene>
<dbReference type="RefSeq" id="WP_208175013.1">
    <property type="nucleotide sequence ID" value="NZ_JAGETZ010000004.1"/>
</dbReference>
<evidence type="ECO:0000313" key="2">
    <source>
        <dbReference type="EMBL" id="MBO2009376.1"/>
    </source>
</evidence>
<keyword evidence="1" id="KW-0472">Membrane</keyword>
<feature type="transmembrane region" description="Helical" evidence="1">
    <location>
        <begin position="178"/>
        <end position="203"/>
    </location>
</feature>